<accession>A0A8J8P8P4</accession>
<name>A0A8J8P8P4_HALGN</name>
<dbReference type="EMBL" id="RRYP01000124">
    <property type="protein sequence ID" value="TNV87959.1"/>
    <property type="molecule type" value="Genomic_DNA"/>
</dbReference>
<evidence type="ECO:0000313" key="1">
    <source>
        <dbReference type="EMBL" id="TNV87959.1"/>
    </source>
</evidence>
<evidence type="ECO:0000313" key="2">
    <source>
        <dbReference type="Proteomes" id="UP000785679"/>
    </source>
</evidence>
<organism evidence="1 2">
    <name type="scientific">Halteria grandinella</name>
    <dbReference type="NCBI Taxonomy" id="5974"/>
    <lineage>
        <taxon>Eukaryota</taxon>
        <taxon>Sar</taxon>
        <taxon>Alveolata</taxon>
        <taxon>Ciliophora</taxon>
        <taxon>Intramacronucleata</taxon>
        <taxon>Spirotrichea</taxon>
        <taxon>Stichotrichia</taxon>
        <taxon>Sporadotrichida</taxon>
        <taxon>Halteriidae</taxon>
        <taxon>Halteria</taxon>
    </lineage>
</organism>
<sequence length="80" mass="8789">MARKSTSLTKAITLQTRAQQQTTVHPRQFIILSKILITFMGALCREAVVVLISINPQMRESLPLTQDLPSTAVLGMIPIG</sequence>
<gene>
    <name evidence="1" type="ORF">FGO68_gene17527</name>
</gene>
<protein>
    <submittedName>
        <fullName evidence="1">Uncharacterized protein</fullName>
    </submittedName>
</protein>
<dbReference type="AlphaFoldDB" id="A0A8J8P8P4"/>
<comment type="caution">
    <text evidence="1">The sequence shown here is derived from an EMBL/GenBank/DDBJ whole genome shotgun (WGS) entry which is preliminary data.</text>
</comment>
<keyword evidence="2" id="KW-1185">Reference proteome</keyword>
<reference evidence="1" key="1">
    <citation type="submission" date="2019-06" db="EMBL/GenBank/DDBJ databases">
        <authorList>
            <person name="Zheng W."/>
        </authorList>
    </citation>
    <scope>NUCLEOTIDE SEQUENCE</scope>
    <source>
        <strain evidence="1">QDHG01</strain>
    </source>
</reference>
<proteinExistence type="predicted"/>
<dbReference type="Proteomes" id="UP000785679">
    <property type="component" value="Unassembled WGS sequence"/>
</dbReference>